<sequence>MNDHEPDGTTAAPAPDATARLTAGCDARCRGLSRSCLPGSTVSLFPLSFPAPFLGRVGLSEGGDGVWV</sequence>
<reference evidence="1 2" key="1">
    <citation type="submission" date="2019-09" db="EMBL/GenBank/DDBJ databases">
        <title>Phylogeny of genus Pseudoclavibacter and closely related genus.</title>
        <authorList>
            <person name="Li Y."/>
        </authorList>
    </citation>
    <scope>NUCLEOTIDE SEQUENCE [LARGE SCALE GENOMIC DNA]</scope>
    <source>
        <strain evidence="1 2">DSM 23821</strain>
    </source>
</reference>
<dbReference type="Proteomes" id="UP000467240">
    <property type="component" value="Unassembled WGS sequence"/>
</dbReference>
<protein>
    <submittedName>
        <fullName evidence="1">Uncharacterized protein</fullName>
    </submittedName>
</protein>
<comment type="caution">
    <text evidence="1">The sequence shown here is derived from an EMBL/GenBank/DDBJ whole genome shotgun (WGS) entry which is preliminary data.</text>
</comment>
<name>A0A7J5BZU6_9MICO</name>
<proteinExistence type="predicted"/>
<accession>A0A7J5BZU6</accession>
<dbReference type="EMBL" id="WBJZ01000004">
    <property type="protein sequence ID" value="KAB1660056.1"/>
    <property type="molecule type" value="Genomic_DNA"/>
</dbReference>
<organism evidence="1 2">
    <name type="scientific">Pseudoclavibacter chungangensis</name>
    <dbReference type="NCBI Taxonomy" id="587635"/>
    <lineage>
        <taxon>Bacteria</taxon>
        <taxon>Bacillati</taxon>
        <taxon>Actinomycetota</taxon>
        <taxon>Actinomycetes</taxon>
        <taxon>Micrococcales</taxon>
        <taxon>Microbacteriaceae</taxon>
        <taxon>Pseudoclavibacter</taxon>
    </lineage>
</organism>
<dbReference type="AlphaFoldDB" id="A0A7J5BZU6"/>
<keyword evidence="2" id="KW-1185">Reference proteome</keyword>
<dbReference type="RefSeq" id="WP_225737760.1">
    <property type="nucleotide sequence ID" value="NZ_JBHTKD010000003.1"/>
</dbReference>
<gene>
    <name evidence="1" type="ORF">F8O01_03755</name>
</gene>
<evidence type="ECO:0000313" key="2">
    <source>
        <dbReference type="Proteomes" id="UP000467240"/>
    </source>
</evidence>
<evidence type="ECO:0000313" key="1">
    <source>
        <dbReference type="EMBL" id="KAB1660056.1"/>
    </source>
</evidence>